<dbReference type="EMBL" id="JAQNDL010000001">
    <property type="protein sequence ID" value="MDC0717378.1"/>
    <property type="molecule type" value="Genomic_DNA"/>
</dbReference>
<evidence type="ECO:0000313" key="3">
    <source>
        <dbReference type="Proteomes" id="UP001221686"/>
    </source>
</evidence>
<dbReference type="PANTHER" id="PTHR33336">
    <property type="entry name" value="QUINOL MONOOXYGENASE YGIN-RELATED"/>
    <property type="match status" value="1"/>
</dbReference>
<comment type="caution">
    <text evidence="2">The sequence shown here is derived from an EMBL/GenBank/DDBJ whole genome shotgun (WGS) entry which is preliminary data.</text>
</comment>
<feature type="domain" description="ABM" evidence="1">
    <location>
        <begin position="6"/>
        <end position="95"/>
    </location>
</feature>
<dbReference type="InterPro" id="IPR007138">
    <property type="entry name" value="ABM_dom"/>
</dbReference>
<dbReference type="PANTHER" id="PTHR33336:SF15">
    <property type="entry name" value="ABM DOMAIN-CONTAINING PROTEIN"/>
    <property type="match status" value="1"/>
</dbReference>
<evidence type="ECO:0000313" key="2">
    <source>
        <dbReference type="EMBL" id="MDC0717378.1"/>
    </source>
</evidence>
<dbReference type="PROSITE" id="PS51725">
    <property type="entry name" value="ABM"/>
    <property type="match status" value="1"/>
</dbReference>
<gene>
    <name evidence="2" type="ORF">POL25_10770</name>
</gene>
<proteinExistence type="predicted"/>
<protein>
    <submittedName>
        <fullName evidence="2">Antibiotic biosynthesis monooxygenase</fullName>
    </submittedName>
</protein>
<keyword evidence="2" id="KW-0503">Monooxygenase</keyword>
<dbReference type="GO" id="GO:0004497">
    <property type="term" value="F:monooxygenase activity"/>
    <property type="evidence" value="ECO:0007669"/>
    <property type="project" value="UniProtKB-KW"/>
</dbReference>
<name>A0ABT5DXC1_9BACT</name>
<dbReference type="RefSeq" id="WP_272085865.1">
    <property type="nucleotide sequence ID" value="NZ_JAQNDL010000001.1"/>
</dbReference>
<keyword evidence="2" id="KW-0560">Oxidoreductase</keyword>
<keyword evidence="3" id="KW-1185">Reference proteome</keyword>
<dbReference type="InterPro" id="IPR011008">
    <property type="entry name" value="Dimeric_a/b-barrel"/>
</dbReference>
<dbReference type="Pfam" id="PF03992">
    <property type="entry name" value="ABM"/>
    <property type="match status" value="1"/>
</dbReference>
<accession>A0ABT5DXC1</accession>
<evidence type="ECO:0000259" key="1">
    <source>
        <dbReference type="PROSITE" id="PS51725"/>
    </source>
</evidence>
<dbReference type="Gene3D" id="3.30.70.100">
    <property type="match status" value="1"/>
</dbReference>
<dbReference type="SUPFAM" id="SSF54909">
    <property type="entry name" value="Dimeric alpha+beta barrel"/>
    <property type="match status" value="1"/>
</dbReference>
<sequence>MFNPSLLVVVQLTVDRAALVTAISLLQDLAERSRSERGCSRFEVLQQAADPGQLVTVERWDSEVAADAHMRSPHVKVLLARLSPLLLHEPRFARYRSVER</sequence>
<organism evidence="2 3">
    <name type="scientific">Nannocystis bainbridge</name>
    <dbReference type="NCBI Taxonomy" id="2995303"/>
    <lineage>
        <taxon>Bacteria</taxon>
        <taxon>Pseudomonadati</taxon>
        <taxon>Myxococcota</taxon>
        <taxon>Polyangia</taxon>
        <taxon>Nannocystales</taxon>
        <taxon>Nannocystaceae</taxon>
        <taxon>Nannocystis</taxon>
    </lineage>
</organism>
<dbReference type="InterPro" id="IPR050744">
    <property type="entry name" value="AI-2_Isomerase_LsrG"/>
</dbReference>
<dbReference type="Proteomes" id="UP001221686">
    <property type="component" value="Unassembled WGS sequence"/>
</dbReference>
<reference evidence="2 3" key="1">
    <citation type="submission" date="2022-11" db="EMBL/GenBank/DDBJ databases">
        <title>Minimal conservation of predation-associated metabolite biosynthetic gene clusters underscores biosynthetic potential of Myxococcota including descriptions for ten novel species: Archangium lansinium sp. nov., Myxococcus landrumus sp. nov., Nannocystis bai.</title>
        <authorList>
            <person name="Ahearne A."/>
            <person name="Stevens C."/>
            <person name="Dowd S."/>
        </authorList>
    </citation>
    <scope>NUCLEOTIDE SEQUENCE [LARGE SCALE GENOMIC DNA]</scope>
    <source>
        <strain evidence="2 3">BB15-2</strain>
    </source>
</reference>